<keyword evidence="3" id="KW-0472">Membrane</keyword>
<feature type="compositionally biased region" description="Low complexity" evidence="2">
    <location>
        <begin position="1"/>
        <end position="15"/>
    </location>
</feature>
<feature type="coiled-coil region" evidence="1">
    <location>
        <begin position="132"/>
        <end position="159"/>
    </location>
</feature>
<reference evidence="5" key="1">
    <citation type="submission" date="2016-10" db="EMBL/GenBank/DDBJ databases">
        <authorList>
            <person name="Varghese N."/>
            <person name="Submissions S."/>
        </authorList>
    </citation>
    <scope>NUCLEOTIDE SEQUENCE [LARGE SCALE GENOMIC DNA]</scope>
    <source>
        <strain evidence="5">ATCC 35263</strain>
    </source>
</reference>
<dbReference type="STRING" id="29539.SAMN02745716_1925"/>
<name>A0A1H6FX23_THEAL</name>
<feature type="region of interest" description="Disordered" evidence="2">
    <location>
        <begin position="1"/>
        <end position="89"/>
    </location>
</feature>
<feature type="transmembrane region" description="Helical" evidence="3">
    <location>
        <begin position="106"/>
        <end position="126"/>
    </location>
</feature>
<evidence type="ECO:0000256" key="2">
    <source>
        <dbReference type="SAM" id="MobiDB-lite"/>
    </source>
</evidence>
<keyword evidence="1" id="KW-0175">Coiled coil</keyword>
<gene>
    <name evidence="4" type="ORF">SAMN02745716_1925</name>
</gene>
<keyword evidence="3" id="KW-0812">Transmembrane</keyword>
<sequence length="226" mass="24664">MSPRAATVAARALVADVERPTPRPRRQRAVRGAAARAAATAPTPAAPARRPLREPTVAPAPRRPRTRPQQVPRRRRVRARTTARARRSRGSAAAAALIDRLLRARLWIWLVAALLVGIVFLNVDLLQLNRRLAAISERRGQVEADNARLRRELARLEAADRIQQLAQRQGFVLPAPDAVRYLHPQSSSDVRIAAQRLGERAASRIPAPGEVSTAGVSAVPTLDGQP</sequence>
<dbReference type="RefSeq" id="WP_177169457.1">
    <property type="nucleotide sequence ID" value="NZ_FNWJ01000002.1"/>
</dbReference>
<dbReference type="Proteomes" id="UP000222056">
    <property type="component" value="Unassembled WGS sequence"/>
</dbReference>
<evidence type="ECO:0000313" key="5">
    <source>
        <dbReference type="Proteomes" id="UP000222056"/>
    </source>
</evidence>
<proteinExistence type="predicted"/>
<accession>A0A1H6FX23</accession>
<keyword evidence="5" id="KW-1185">Reference proteome</keyword>
<organism evidence="4 5">
    <name type="scientific">Thermoleophilum album</name>
    <dbReference type="NCBI Taxonomy" id="29539"/>
    <lineage>
        <taxon>Bacteria</taxon>
        <taxon>Bacillati</taxon>
        <taxon>Actinomycetota</taxon>
        <taxon>Thermoleophilia</taxon>
        <taxon>Thermoleophilales</taxon>
        <taxon>Thermoleophilaceae</taxon>
        <taxon>Thermoleophilum</taxon>
    </lineage>
</organism>
<keyword evidence="4" id="KW-0132">Cell division</keyword>
<keyword evidence="4" id="KW-0131">Cell cycle</keyword>
<evidence type="ECO:0000256" key="3">
    <source>
        <dbReference type="SAM" id="Phobius"/>
    </source>
</evidence>
<evidence type="ECO:0000313" key="4">
    <source>
        <dbReference type="EMBL" id="SEH15361.1"/>
    </source>
</evidence>
<dbReference type="AlphaFoldDB" id="A0A1H6FX23"/>
<dbReference type="EMBL" id="FNWJ01000002">
    <property type="protein sequence ID" value="SEH15361.1"/>
    <property type="molecule type" value="Genomic_DNA"/>
</dbReference>
<evidence type="ECO:0000256" key="1">
    <source>
        <dbReference type="SAM" id="Coils"/>
    </source>
</evidence>
<protein>
    <submittedName>
        <fullName evidence="4">Cell division protein FtsL</fullName>
    </submittedName>
</protein>
<feature type="compositionally biased region" description="Low complexity" evidence="2">
    <location>
        <begin position="30"/>
        <end position="60"/>
    </location>
</feature>
<feature type="compositionally biased region" description="Basic residues" evidence="2">
    <location>
        <begin position="62"/>
        <end position="89"/>
    </location>
</feature>
<keyword evidence="3" id="KW-1133">Transmembrane helix</keyword>
<dbReference type="GO" id="GO:0051301">
    <property type="term" value="P:cell division"/>
    <property type="evidence" value="ECO:0007669"/>
    <property type="project" value="UniProtKB-KW"/>
</dbReference>